<evidence type="ECO:0000313" key="11">
    <source>
        <dbReference type="Proteomes" id="UP000264800"/>
    </source>
</evidence>
<keyword evidence="3" id="KW-0964">Secreted</keyword>
<evidence type="ECO:0000256" key="1">
    <source>
        <dbReference type="ARBA" id="ARBA00004613"/>
    </source>
</evidence>
<keyword evidence="6 8" id="KW-0378">Hydrolase</keyword>
<dbReference type="GO" id="GO:0005576">
    <property type="term" value="C:extracellular region"/>
    <property type="evidence" value="ECO:0007669"/>
    <property type="project" value="UniProtKB-SubCell"/>
</dbReference>
<dbReference type="PROSITE" id="PS00127">
    <property type="entry name" value="RNASE_PANCREATIC"/>
    <property type="match status" value="1"/>
</dbReference>
<dbReference type="GO" id="GO:0004519">
    <property type="term" value="F:endonuclease activity"/>
    <property type="evidence" value="ECO:0007669"/>
    <property type="project" value="UniProtKB-KW"/>
</dbReference>
<feature type="domain" description="Ribonuclease A-domain" evidence="9">
    <location>
        <begin position="1"/>
        <end position="102"/>
    </location>
</feature>
<proteinExistence type="inferred from homology"/>
<dbReference type="GeneTree" id="ENSGT00940000157645"/>
<dbReference type="Ensembl" id="ENSKMAT00000015004.1">
    <property type="protein sequence ID" value="ENSKMAP00000014787.1"/>
    <property type="gene ID" value="ENSKMAG00000011093.1"/>
</dbReference>
<dbReference type="InterPro" id="IPR023411">
    <property type="entry name" value="RNaseA_AS"/>
</dbReference>
<comment type="similarity">
    <text evidence="2 8">Belongs to the pancreatic ribonuclease family.</text>
</comment>
<comment type="subcellular location">
    <subcellularLocation>
        <location evidence="1">Secreted</location>
    </subcellularLocation>
</comment>
<dbReference type="GO" id="GO:0050829">
    <property type="term" value="P:defense response to Gram-negative bacterium"/>
    <property type="evidence" value="ECO:0007669"/>
    <property type="project" value="TreeGrafter"/>
</dbReference>
<organism evidence="10 11">
    <name type="scientific">Kryptolebias marmoratus</name>
    <name type="common">Mangrove killifish</name>
    <name type="synonym">Rivulus marmoratus</name>
    <dbReference type="NCBI Taxonomy" id="37003"/>
    <lineage>
        <taxon>Eukaryota</taxon>
        <taxon>Metazoa</taxon>
        <taxon>Chordata</taxon>
        <taxon>Craniata</taxon>
        <taxon>Vertebrata</taxon>
        <taxon>Euteleostomi</taxon>
        <taxon>Actinopterygii</taxon>
        <taxon>Neopterygii</taxon>
        <taxon>Teleostei</taxon>
        <taxon>Neoteleostei</taxon>
        <taxon>Acanthomorphata</taxon>
        <taxon>Ovalentaria</taxon>
        <taxon>Atherinomorphae</taxon>
        <taxon>Cyprinodontiformes</taxon>
        <taxon>Rivulidae</taxon>
        <taxon>Kryptolebias</taxon>
    </lineage>
</organism>
<evidence type="ECO:0000256" key="3">
    <source>
        <dbReference type="ARBA" id="ARBA00022525"/>
    </source>
</evidence>
<name>A0A3Q3FQ30_KRYMA</name>
<dbReference type="InterPro" id="IPR001427">
    <property type="entry name" value="RNaseA"/>
</dbReference>
<protein>
    <recommendedName>
        <fullName evidence="9">Ribonuclease A-domain domain-containing protein</fullName>
    </recommendedName>
</protein>
<dbReference type="Proteomes" id="UP000264800">
    <property type="component" value="Unplaced"/>
</dbReference>
<evidence type="ECO:0000256" key="2">
    <source>
        <dbReference type="ARBA" id="ARBA00005600"/>
    </source>
</evidence>
<evidence type="ECO:0000256" key="6">
    <source>
        <dbReference type="ARBA" id="ARBA00022801"/>
    </source>
</evidence>
<evidence type="ECO:0000256" key="5">
    <source>
        <dbReference type="ARBA" id="ARBA00022759"/>
    </source>
</evidence>
<evidence type="ECO:0000256" key="8">
    <source>
        <dbReference type="RuleBase" id="RU000651"/>
    </source>
</evidence>
<evidence type="ECO:0000259" key="9">
    <source>
        <dbReference type="SMART" id="SM00092"/>
    </source>
</evidence>
<dbReference type="OMA" id="ICTDTIN"/>
<dbReference type="PANTHER" id="PTHR11437:SF10">
    <property type="entry name" value="ANGIOGENIN-RELATED"/>
    <property type="match status" value="1"/>
</dbReference>
<keyword evidence="7" id="KW-1015">Disulfide bond</keyword>
<reference evidence="10" key="2">
    <citation type="submission" date="2025-09" db="UniProtKB">
        <authorList>
            <consortium name="Ensembl"/>
        </authorList>
    </citation>
    <scope>IDENTIFICATION</scope>
</reference>
<evidence type="ECO:0000256" key="7">
    <source>
        <dbReference type="ARBA" id="ARBA00023157"/>
    </source>
</evidence>
<dbReference type="GO" id="GO:0001525">
    <property type="term" value="P:angiogenesis"/>
    <property type="evidence" value="ECO:0007669"/>
    <property type="project" value="TreeGrafter"/>
</dbReference>
<dbReference type="SMART" id="SM00092">
    <property type="entry name" value="RNAse_Pc"/>
    <property type="match status" value="1"/>
</dbReference>
<dbReference type="InterPro" id="IPR023412">
    <property type="entry name" value="RNaseA_domain"/>
</dbReference>
<reference evidence="10" key="1">
    <citation type="submission" date="2025-08" db="UniProtKB">
        <authorList>
            <consortium name="Ensembl"/>
        </authorList>
    </citation>
    <scope>IDENTIFICATION</scope>
</reference>
<dbReference type="GO" id="GO:0004540">
    <property type="term" value="F:RNA nuclease activity"/>
    <property type="evidence" value="ECO:0007669"/>
    <property type="project" value="TreeGrafter"/>
</dbReference>
<keyword evidence="11" id="KW-1185">Reference proteome</keyword>
<dbReference type="SUPFAM" id="SSF54076">
    <property type="entry name" value="RNase A-like"/>
    <property type="match status" value="1"/>
</dbReference>
<dbReference type="Gene3D" id="3.10.130.10">
    <property type="entry name" value="Ribonuclease A-like domain"/>
    <property type="match status" value="1"/>
</dbReference>
<keyword evidence="4 8" id="KW-0540">Nuclease</keyword>
<accession>A0A3Q3FQ30</accession>
<dbReference type="GO" id="GO:0050830">
    <property type="term" value="P:defense response to Gram-positive bacterium"/>
    <property type="evidence" value="ECO:0007669"/>
    <property type="project" value="TreeGrafter"/>
</dbReference>
<evidence type="ECO:0000313" key="10">
    <source>
        <dbReference type="Ensembl" id="ENSKMAP00000014787.1"/>
    </source>
</evidence>
<dbReference type="PANTHER" id="PTHR11437">
    <property type="entry name" value="RIBONUCLEASE"/>
    <property type="match status" value="1"/>
</dbReference>
<sequence>MRAEQCDSVIGRLRISKTNSNECKETNTFIRATTGLIKPICGAASEPYGEMRKSLQPFDVVVCTLRNQGARHPRCQYNGQRRTRRIAIKCEGDLPVHFEKDIVIF</sequence>
<dbReference type="GO" id="GO:0003676">
    <property type="term" value="F:nucleic acid binding"/>
    <property type="evidence" value="ECO:0007669"/>
    <property type="project" value="InterPro"/>
</dbReference>
<evidence type="ECO:0000256" key="4">
    <source>
        <dbReference type="ARBA" id="ARBA00022722"/>
    </source>
</evidence>
<dbReference type="GO" id="GO:0016787">
    <property type="term" value="F:hydrolase activity"/>
    <property type="evidence" value="ECO:0007669"/>
    <property type="project" value="UniProtKB-KW"/>
</dbReference>
<dbReference type="Pfam" id="PF00074">
    <property type="entry name" value="RnaseA"/>
    <property type="match status" value="1"/>
</dbReference>
<keyword evidence="5 8" id="KW-0255">Endonuclease</keyword>
<dbReference type="AlphaFoldDB" id="A0A3Q3FQ30"/>
<dbReference type="InterPro" id="IPR036816">
    <property type="entry name" value="RNaseA-like_dom_sf"/>
</dbReference>